<comment type="similarity">
    <text evidence="1">Belongs to the metallo-dependent hydrolases superfamily.</text>
</comment>
<accession>A0A2M9BVP3</accession>
<evidence type="ECO:0000313" key="4">
    <source>
        <dbReference type="Proteomes" id="UP000230161"/>
    </source>
</evidence>
<dbReference type="Gene3D" id="3.20.20.140">
    <property type="entry name" value="Metal-dependent hydrolases"/>
    <property type="match status" value="1"/>
</dbReference>
<feature type="domain" description="Amidohydrolase-related" evidence="2">
    <location>
        <begin position="17"/>
        <end position="288"/>
    </location>
</feature>
<evidence type="ECO:0000313" key="3">
    <source>
        <dbReference type="EMBL" id="PJJ62011.1"/>
    </source>
</evidence>
<dbReference type="InterPro" id="IPR052350">
    <property type="entry name" value="Metallo-dep_Lactonases"/>
</dbReference>
<comment type="caution">
    <text evidence="3">The sequence shown here is derived from an EMBL/GenBank/DDBJ whole genome shotgun (WGS) entry which is preliminary data.</text>
</comment>
<organism evidence="3 4">
    <name type="scientific">Compostimonas suwonensis</name>
    <dbReference type="NCBI Taxonomy" id="1048394"/>
    <lineage>
        <taxon>Bacteria</taxon>
        <taxon>Bacillati</taxon>
        <taxon>Actinomycetota</taxon>
        <taxon>Actinomycetes</taxon>
        <taxon>Micrococcales</taxon>
        <taxon>Microbacteriaceae</taxon>
        <taxon>Compostimonas</taxon>
    </lineage>
</organism>
<proteinExistence type="inferred from homology"/>
<dbReference type="SUPFAM" id="SSF51556">
    <property type="entry name" value="Metallo-dependent hydrolases"/>
    <property type="match status" value="1"/>
</dbReference>
<dbReference type="AlphaFoldDB" id="A0A2M9BVP3"/>
<dbReference type="Proteomes" id="UP000230161">
    <property type="component" value="Unassembled WGS sequence"/>
</dbReference>
<dbReference type="InterPro" id="IPR032466">
    <property type="entry name" value="Metal_Hydrolase"/>
</dbReference>
<sequence length="292" mass="30729">MSTGAGVGPVEAPSRVVDAHQHLWDPARRDYAWMDGSTAAINVAFGVRELEAALAPTPVTATIVVQAVPDAAETRELLAVSAGAGPVEGVVGWADLTSPELGDELALLAERPGRLVGIRHQVQAEADPDWLLRDEVVRGLAAVAEAGLAVDLLVDERQWPAALALAEMLPGLPLVLDHLGNPPAGPAGRERWRSWLARLARRQNVSCKVSGLLTQLRDASPDVAASYAVEALEVFGPQRSMFGSDWPVCLLAGDYAGGYGVADAAARGLSPDERAAFLAGTADRVYGLGERR</sequence>
<dbReference type="OrthoDB" id="5450317at2"/>
<keyword evidence="4" id="KW-1185">Reference proteome</keyword>
<dbReference type="PANTHER" id="PTHR43569">
    <property type="entry name" value="AMIDOHYDROLASE"/>
    <property type="match status" value="1"/>
</dbReference>
<protein>
    <submittedName>
        <fullName evidence="3">L-fuconolactonase</fullName>
    </submittedName>
</protein>
<dbReference type="EMBL" id="PGFB01000003">
    <property type="protein sequence ID" value="PJJ62011.1"/>
    <property type="molecule type" value="Genomic_DNA"/>
</dbReference>
<dbReference type="Pfam" id="PF04909">
    <property type="entry name" value="Amidohydro_2"/>
    <property type="match status" value="1"/>
</dbReference>
<gene>
    <name evidence="3" type="ORF">CLV54_1803</name>
</gene>
<dbReference type="InterPro" id="IPR006680">
    <property type="entry name" value="Amidohydro-rel"/>
</dbReference>
<evidence type="ECO:0000256" key="1">
    <source>
        <dbReference type="ARBA" id="ARBA00038310"/>
    </source>
</evidence>
<name>A0A2M9BVP3_9MICO</name>
<dbReference type="PANTHER" id="PTHR43569:SF2">
    <property type="entry name" value="AMIDOHYDROLASE-RELATED DOMAIN-CONTAINING PROTEIN"/>
    <property type="match status" value="1"/>
</dbReference>
<dbReference type="GO" id="GO:0016787">
    <property type="term" value="F:hydrolase activity"/>
    <property type="evidence" value="ECO:0007669"/>
    <property type="project" value="InterPro"/>
</dbReference>
<dbReference type="RefSeq" id="WP_100344619.1">
    <property type="nucleotide sequence ID" value="NZ_PGFB01000003.1"/>
</dbReference>
<evidence type="ECO:0000259" key="2">
    <source>
        <dbReference type="Pfam" id="PF04909"/>
    </source>
</evidence>
<reference evidence="3 4" key="1">
    <citation type="submission" date="2017-11" db="EMBL/GenBank/DDBJ databases">
        <title>Genomic Encyclopedia of Archaeal and Bacterial Type Strains, Phase II (KMG-II): From Individual Species to Whole Genera.</title>
        <authorList>
            <person name="Goeker M."/>
        </authorList>
    </citation>
    <scope>NUCLEOTIDE SEQUENCE [LARGE SCALE GENOMIC DNA]</scope>
    <source>
        <strain evidence="3 4">DSM 25625</strain>
    </source>
</reference>